<protein>
    <submittedName>
        <fullName evidence="2">Uncharacterized protein</fullName>
    </submittedName>
</protein>
<dbReference type="AlphaFoldDB" id="X1PCF9"/>
<keyword evidence="1" id="KW-0472">Membrane</keyword>
<keyword evidence="1" id="KW-0812">Transmembrane</keyword>
<sequence length="49" mass="5428">MLEQNGCESKRFREVNMADYIFKGLAFLSLLISLGQDLAKNPYGGCNGD</sequence>
<feature type="transmembrane region" description="Helical" evidence="1">
    <location>
        <begin position="20"/>
        <end position="39"/>
    </location>
</feature>
<comment type="caution">
    <text evidence="2">The sequence shown here is derived from an EMBL/GenBank/DDBJ whole genome shotgun (WGS) entry which is preliminary data.</text>
</comment>
<proteinExistence type="predicted"/>
<dbReference type="EMBL" id="BARV01036442">
    <property type="protein sequence ID" value="GAI53982.1"/>
    <property type="molecule type" value="Genomic_DNA"/>
</dbReference>
<reference evidence="2" key="1">
    <citation type="journal article" date="2014" name="Front. Microbiol.">
        <title>High frequency of phylogenetically diverse reductive dehalogenase-homologous genes in deep subseafloor sedimentary metagenomes.</title>
        <authorList>
            <person name="Kawai M."/>
            <person name="Futagami T."/>
            <person name="Toyoda A."/>
            <person name="Takaki Y."/>
            <person name="Nishi S."/>
            <person name="Hori S."/>
            <person name="Arai W."/>
            <person name="Tsubouchi T."/>
            <person name="Morono Y."/>
            <person name="Uchiyama I."/>
            <person name="Ito T."/>
            <person name="Fujiyama A."/>
            <person name="Inagaki F."/>
            <person name="Takami H."/>
        </authorList>
    </citation>
    <scope>NUCLEOTIDE SEQUENCE</scope>
    <source>
        <strain evidence="2">Expedition CK06-06</strain>
    </source>
</reference>
<gene>
    <name evidence="2" type="ORF">S06H3_56627</name>
</gene>
<organism evidence="2">
    <name type="scientific">marine sediment metagenome</name>
    <dbReference type="NCBI Taxonomy" id="412755"/>
    <lineage>
        <taxon>unclassified sequences</taxon>
        <taxon>metagenomes</taxon>
        <taxon>ecological metagenomes</taxon>
    </lineage>
</organism>
<evidence type="ECO:0000256" key="1">
    <source>
        <dbReference type="SAM" id="Phobius"/>
    </source>
</evidence>
<keyword evidence="1" id="KW-1133">Transmembrane helix</keyword>
<name>X1PCF9_9ZZZZ</name>
<evidence type="ECO:0000313" key="2">
    <source>
        <dbReference type="EMBL" id="GAI53982.1"/>
    </source>
</evidence>
<accession>X1PCF9</accession>